<evidence type="ECO:0000256" key="2">
    <source>
        <dbReference type="ARBA" id="ARBA00007639"/>
    </source>
</evidence>
<organism evidence="6 7">
    <name type="scientific">Candidatus Pristimantibacillus lignocellulolyticus</name>
    <dbReference type="NCBI Taxonomy" id="2994561"/>
    <lineage>
        <taxon>Bacteria</taxon>
        <taxon>Bacillati</taxon>
        <taxon>Bacillota</taxon>
        <taxon>Bacilli</taxon>
        <taxon>Bacillales</taxon>
        <taxon>Paenibacillaceae</taxon>
        <taxon>Candidatus Pristimantibacillus</taxon>
    </lineage>
</organism>
<dbReference type="PANTHER" id="PTHR46847:SF3">
    <property type="entry name" value="GALACTOFURANOSE-BINDING PROTEIN YTFQ"/>
    <property type="match status" value="1"/>
</dbReference>
<evidence type="ECO:0000313" key="7">
    <source>
        <dbReference type="Proteomes" id="UP001056756"/>
    </source>
</evidence>
<evidence type="ECO:0000256" key="3">
    <source>
        <dbReference type="ARBA" id="ARBA00022729"/>
    </source>
</evidence>
<evidence type="ECO:0000313" key="6">
    <source>
        <dbReference type="EMBL" id="URN94768.1"/>
    </source>
</evidence>
<dbReference type="Proteomes" id="UP001056756">
    <property type="component" value="Chromosome"/>
</dbReference>
<accession>A0A9J6ZFW5</accession>
<dbReference type="InterPro" id="IPR025997">
    <property type="entry name" value="SBP_2_dom"/>
</dbReference>
<dbReference type="SUPFAM" id="SSF53822">
    <property type="entry name" value="Periplasmic binding protein-like I"/>
    <property type="match status" value="1"/>
</dbReference>
<comment type="subcellular location">
    <subcellularLocation>
        <location evidence="1">Cell envelope</location>
    </subcellularLocation>
</comment>
<dbReference type="GO" id="GO:0030313">
    <property type="term" value="C:cell envelope"/>
    <property type="evidence" value="ECO:0007669"/>
    <property type="project" value="UniProtKB-SubCell"/>
</dbReference>
<dbReference type="InterPro" id="IPR028082">
    <property type="entry name" value="Peripla_BP_I"/>
</dbReference>
<evidence type="ECO:0000256" key="1">
    <source>
        <dbReference type="ARBA" id="ARBA00004196"/>
    </source>
</evidence>
<feature type="signal peptide" evidence="4">
    <location>
        <begin position="1"/>
        <end position="24"/>
    </location>
</feature>
<protein>
    <submittedName>
        <fullName evidence="6">ABC transporter substrate-binding protein</fullName>
    </submittedName>
</protein>
<dbReference type="AlphaFoldDB" id="A0A9J6ZFW5"/>
<feature type="chain" id="PRO_5039949199" evidence="4">
    <location>
        <begin position="25"/>
        <end position="342"/>
    </location>
</feature>
<evidence type="ECO:0000256" key="4">
    <source>
        <dbReference type="SAM" id="SignalP"/>
    </source>
</evidence>
<dbReference type="PROSITE" id="PS51257">
    <property type="entry name" value="PROKAR_LIPOPROTEIN"/>
    <property type="match status" value="1"/>
</dbReference>
<dbReference type="EMBL" id="CP097899">
    <property type="protein sequence ID" value="URN94768.1"/>
    <property type="molecule type" value="Genomic_DNA"/>
</dbReference>
<dbReference type="GO" id="GO:0030246">
    <property type="term" value="F:carbohydrate binding"/>
    <property type="evidence" value="ECO:0007669"/>
    <property type="project" value="UniProtKB-ARBA"/>
</dbReference>
<feature type="domain" description="Periplasmic binding protein" evidence="5">
    <location>
        <begin position="61"/>
        <end position="315"/>
    </location>
</feature>
<dbReference type="Pfam" id="PF13407">
    <property type="entry name" value="Peripla_BP_4"/>
    <property type="match status" value="1"/>
</dbReference>
<reference evidence="6" key="1">
    <citation type="submission" date="2022-05" db="EMBL/GenBank/DDBJ databases">
        <title>Novel bacterial taxa in a minimal lignocellulolytic consortium and its capacity to transform plastics disclosed by genome-resolved metagenomics.</title>
        <authorList>
            <person name="Rodriguez C.A.D."/>
            <person name="Diaz-Garcia L."/>
            <person name="Herrera K."/>
            <person name="Tarazona N.A."/>
            <person name="Sproer C."/>
            <person name="Overmann J."/>
            <person name="Jimenez D.J."/>
        </authorList>
    </citation>
    <scope>NUCLEOTIDE SEQUENCE</scope>
    <source>
        <strain evidence="6">MAG5</strain>
    </source>
</reference>
<dbReference type="PANTHER" id="PTHR46847">
    <property type="entry name" value="D-ALLOSE-BINDING PERIPLASMIC PROTEIN-RELATED"/>
    <property type="match status" value="1"/>
</dbReference>
<dbReference type="KEGG" id="plig:NAG76_00460"/>
<keyword evidence="3 4" id="KW-0732">Signal</keyword>
<proteinExistence type="inferred from homology"/>
<name>A0A9J6ZFW5_9BACL</name>
<gene>
    <name evidence="6" type="ORF">NAG76_00460</name>
</gene>
<dbReference type="Gene3D" id="3.40.50.2300">
    <property type="match status" value="2"/>
</dbReference>
<evidence type="ECO:0000259" key="5">
    <source>
        <dbReference type="Pfam" id="PF13407"/>
    </source>
</evidence>
<comment type="similarity">
    <text evidence="2">Belongs to the bacterial solute-binding protein 2 family.</text>
</comment>
<dbReference type="CDD" id="cd06309">
    <property type="entry name" value="PBP1_galactofuranose_YtfQ-like"/>
    <property type="match status" value="1"/>
</dbReference>
<sequence length="342" mass="37814">MKLLRHRNLLCSLVLLLLLSGCQAGQSMVNNITNNMPIVINEIEEDVEIDKPIVLGFSQLGSESKWRLANTESIEAAASEMGIELILENAEQSQERQFEAIRSFIEQKVDIIAFAPVVETGWEPILQEVHTAGIPVILIDRAVDVEDSSLIVTFIGSDFYDEGVKAGKYLIDKMSKRKETIYIAELAGTTGSTPSIERGKGFRDTIKNESNLELYVTETADFTTEKGKEVMKVFLESEQQPDVLYAHNDDMALGAIQAIEEAGLVPGVDIVIISVDGTQKALEAMSEGKINLIVECNPLLGPMIMQAANEIMAGRTLPKRIIPPENVFTETMPLEEISKRKY</sequence>